<sequence length="316" mass="36783">MSIDKEIKKLKEIQKADFYLILETINKRTKMIMVNRKVLRVWLKHEKEASQYQVQKIFFDGLLKELGGGKMTEGKALGMAQRGSTSEMPSQSNSDDDSKPPSYENFLMIHNFEMIGTDGTCKKCGADFQKARYTPCNPSEQDAGSASHTERRSCITCKHNYVGSEICYTCGTGYPEWEAKEKEPNKLRTWAGEKPLVYANEKKGDFDREKEPTECDDCPIENHKRSDCMVCQKGIEIVDFDLYSHEGVMMYNAKTQTIVEKEDLIKDFDFLYSKIYLYLCKMRANETTDNIQSIIEMVYFYFESRKKKYRRKINHE</sequence>
<dbReference type="AlphaFoldDB" id="A0A0F9L2V4"/>
<protein>
    <submittedName>
        <fullName evidence="2">Uncharacterized protein</fullName>
    </submittedName>
</protein>
<comment type="caution">
    <text evidence="2">The sequence shown here is derived from an EMBL/GenBank/DDBJ whole genome shotgun (WGS) entry which is preliminary data.</text>
</comment>
<proteinExistence type="predicted"/>
<feature type="region of interest" description="Disordered" evidence="1">
    <location>
        <begin position="77"/>
        <end position="100"/>
    </location>
</feature>
<accession>A0A0F9L2V4</accession>
<dbReference type="EMBL" id="LAZR01013423">
    <property type="protein sequence ID" value="KKM22025.1"/>
    <property type="molecule type" value="Genomic_DNA"/>
</dbReference>
<organism evidence="2">
    <name type="scientific">marine sediment metagenome</name>
    <dbReference type="NCBI Taxonomy" id="412755"/>
    <lineage>
        <taxon>unclassified sequences</taxon>
        <taxon>metagenomes</taxon>
        <taxon>ecological metagenomes</taxon>
    </lineage>
</organism>
<evidence type="ECO:0000256" key="1">
    <source>
        <dbReference type="SAM" id="MobiDB-lite"/>
    </source>
</evidence>
<evidence type="ECO:0000313" key="2">
    <source>
        <dbReference type="EMBL" id="KKM22025.1"/>
    </source>
</evidence>
<reference evidence="2" key="1">
    <citation type="journal article" date="2015" name="Nature">
        <title>Complex archaea that bridge the gap between prokaryotes and eukaryotes.</title>
        <authorList>
            <person name="Spang A."/>
            <person name="Saw J.H."/>
            <person name="Jorgensen S.L."/>
            <person name="Zaremba-Niedzwiedzka K."/>
            <person name="Martijn J."/>
            <person name="Lind A.E."/>
            <person name="van Eijk R."/>
            <person name="Schleper C."/>
            <person name="Guy L."/>
            <person name="Ettema T.J."/>
        </authorList>
    </citation>
    <scope>NUCLEOTIDE SEQUENCE</scope>
</reference>
<gene>
    <name evidence="2" type="ORF">LCGC14_1629500</name>
</gene>
<name>A0A0F9L2V4_9ZZZZ</name>
<feature type="compositionally biased region" description="Polar residues" evidence="1">
    <location>
        <begin position="82"/>
        <end position="93"/>
    </location>
</feature>